<proteinExistence type="predicted"/>
<feature type="region of interest" description="Disordered" evidence="1">
    <location>
        <begin position="52"/>
        <end position="88"/>
    </location>
</feature>
<evidence type="ECO:0000256" key="1">
    <source>
        <dbReference type="SAM" id="MobiDB-lite"/>
    </source>
</evidence>
<sequence length="88" mass="9647">MLQSRQADREEKTVRHGFPYQPTALAFDPVQKILAIGSRTGAVPVIVVSRGETEQRSTSYLFNSSGPSTKLSNRHSPKGFSKASCVPR</sequence>
<dbReference type="GO" id="GO:0031201">
    <property type="term" value="C:SNARE complex"/>
    <property type="evidence" value="ECO:0007669"/>
    <property type="project" value="TreeGrafter"/>
</dbReference>
<dbReference type="PANTHER" id="PTHR10241">
    <property type="entry name" value="LETHAL 2 GIANT LARVAE PROTEIN"/>
    <property type="match status" value="1"/>
</dbReference>
<reference evidence="2 3" key="1">
    <citation type="submission" date="2019-03" db="EMBL/GenBank/DDBJ databases">
        <title>First draft genome of Liparis tanakae, snailfish: a comprehensive survey of snailfish specific genes.</title>
        <authorList>
            <person name="Kim W."/>
            <person name="Song I."/>
            <person name="Jeong J.-H."/>
            <person name="Kim D."/>
            <person name="Kim S."/>
            <person name="Ryu S."/>
            <person name="Song J.Y."/>
            <person name="Lee S.K."/>
        </authorList>
    </citation>
    <scope>NUCLEOTIDE SEQUENCE [LARGE SCALE GENOMIC DNA]</scope>
    <source>
        <tissue evidence="2">Muscle</tissue>
    </source>
</reference>
<evidence type="ECO:0000313" key="2">
    <source>
        <dbReference type="EMBL" id="TNN88739.1"/>
    </source>
</evidence>
<organism evidence="2 3">
    <name type="scientific">Liparis tanakae</name>
    <name type="common">Tanaka's snailfish</name>
    <dbReference type="NCBI Taxonomy" id="230148"/>
    <lineage>
        <taxon>Eukaryota</taxon>
        <taxon>Metazoa</taxon>
        <taxon>Chordata</taxon>
        <taxon>Craniata</taxon>
        <taxon>Vertebrata</taxon>
        <taxon>Euteleostomi</taxon>
        <taxon>Actinopterygii</taxon>
        <taxon>Neopterygii</taxon>
        <taxon>Teleostei</taxon>
        <taxon>Neoteleostei</taxon>
        <taxon>Acanthomorphata</taxon>
        <taxon>Eupercaria</taxon>
        <taxon>Perciformes</taxon>
        <taxon>Cottioidei</taxon>
        <taxon>Cottales</taxon>
        <taxon>Liparidae</taxon>
        <taxon>Liparis</taxon>
    </lineage>
</organism>
<dbReference type="PANTHER" id="PTHR10241:SF19">
    <property type="entry name" value="SYNTAXIN-BINDING PROTEIN 5-LIKE"/>
    <property type="match status" value="1"/>
</dbReference>
<dbReference type="AlphaFoldDB" id="A0A4Z2JER3"/>
<name>A0A4Z2JER3_9TELE</name>
<dbReference type="GO" id="GO:0006893">
    <property type="term" value="P:Golgi to plasma membrane transport"/>
    <property type="evidence" value="ECO:0007669"/>
    <property type="project" value="TreeGrafter"/>
</dbReference>
<dbReference type="GO" id="GO:0005096">
    <property type="term" value="F:GTPase activator activity"/>
    <property type="evidence" value="ECO:0007669"/>
    <property type="project" value="TreeGrafter"/>
</dbReference>
<dbReference type="GO" id="GO:0005886">
    <property type="term" value="C:plasma membrane"/>
    <property type="evidence" value="ECO:0007669"/>
    <property type="project" value="TreeGrafter"/>
</dbReference>
<evidence type="ECO:0000313" key="3">
    <source>
        <dbReference type="Proteomes" id="UP000314294"/>
    </source>
</evidence>
<dbReference type="OrthoDB" id="19944at2759"/>
<dbReference type="GO" id="GO:0019905">
    <property type="term" value="F:syntaxin binding"/>
    <property type="evidence" value="ECO:0007669"/>
    <property type="project" value="TreeGrafter"/>
</dbReference>
<feature type="compositionally biased region" description="Polar residues" evidence="1">
    <location>
        <begin position="56"/>
        <end position="71"/>
    </location>
</feature>
<gene>
    <name evidence="2" type="primary">Stxbp5l_0</name>
    <name evidence="2" type="ORF">EYF80_001071</name>
</gene>
<accession>A0A4Z2JER3</accession>
<protein>
    <submittedName>
        <fullName evidence="2">Syntaxin-binding protein 5-like</fullName>
    </submittedName>
</protein>
<comment type="caution">
    <text evidence="2">The sequence shown here is derived from an EMBL/GenBank/DDBJ whole genome shotgun (WGS) entry which is preliminary data.</text>
</comment>
<dbReference type="GO" id="GO:0006887">
    <property type="term" value="P:exocytosis"/>
    <property type="evidence" value="ECO:0007669"/>
    <property type="project" value="TreeGrafter"/>
</dbReference>
<keyword evidence="3" id="KW-1185">Reference proteome</keyword>
<dbReference type="EMBL" id="SRLO01000004">
    <property type="protein sequence ID" value="TNN88739.1"/>
    <property type="molecule type" value="Genomic_DNA"/>
</dbReference>
<dbReference type="Proteomes" id="UP000314294">
    <property type="component" value="Unassembled WGS sequence"/>
</dbReference>
<dbReference type="GO" id="GO:0045159">
    <property type="term" value="F:myosin II binding"/>
    <property type="evidence" value="ECO:0007669"/>
    <property type="project" value="TreeGrafter"/>
</dbReference>